<evidence type="ECO:0000313" key="5">
    <source>
        <dbReference type="EMBL" id="MBB4139394.1"/>
    </source>
</evidence>
<dbReference type="SUPFAM" id="SSF51569">
    <property type="entry name" value="Aldolase"/>
    <property type="match status" value="1"/>
</dbReference>
<keyword evidence="6" id="KW-1185">Reference proteome</keyword>
<dbReference type="GO" id="GO:0008652">
    <property type="term" value="P:amino acid biosynthetic process"/>
    <property type="evidence" value="ECO:0007669"/>
    <property type="project" value="UniProtKB-KW"/>
</dbReference>
<keyword evidence="3" id="KW-0170">Cobalt</keyword>
<evidence type="ECO:0000256" key="2">
    <source>
        <dbReference type="ARBA" id="ARBA00022679"/>
    </source>
</evidence>
<proteinExistence type="inferred from homology"/>
<dbReference type="Proteomes" id="UP000549113">
    <property type="component" value="Unassembled WGS sequence"/>
</dbReference>
<comment type="pathway">
    <text evidence="4">Metabolic intermediate biosynthesis; chorismate biosynthesis; chorismate from D-erythrose 4-phosphate and phosphoenolpyruvate: step 1/7.</text>
</comment>
<organism evidence="5 6">
    <name type="scientific">Microbacterium invictum</name>
    <dbReference type="NCBI Taxonomy" id="515415"/>
    <lineage>
        <taxon>Bacteria</taxon>
        <taxon>Bacillati</taxon>
        <taxon>Actinomycetota</taxon>
        <taxon>Actinomycetes</taxon>
        <taxon>Micrococcales</taxon>
        <taxon>Microbacteriaceae</taxon>
        <taxon>Microbacterium</taxon>
    </lineage>
</organism>
<keyword evidence="4" id="KW-0028">Amino-acid biosynthesis</keyword>
<keyword evidence="3" id="KW-0104">Cadmium</keyword>
<protein>
    <recommendedName>
        <fullName evidence="4">Phospho-2-dehydro-3-deoxyheptonate aldolase</fullName>
        <ecNumber evidence="4">2.5.1.54</ecNumber>
    </recommendedName>
</protein>
<feature type="binding site" evidence="3">
    <location>
        <position position="351"/>
    </location>
    <ligand>
        <name>Mn(2+)</name>
        <dbReference type="ChEBI" id="CHEBI:29035"/>
    </ligand>
</feature>
<keyword evidence="4" id="KW-0057">Aromatic amino acid biosynthesis</keyword>
<comment type="catalytic activity">
    <reaction evidence="4">
        <text>D-erythrose 4-phosphate + phosphoenolpyruvate + H2O = 7-phospho-2-dehydro-3-deoxy-D-arabino-heptonate + phosphate</text>
        <dbReference type="Rhea" id="RHEA:14717"/>
        <dbReference type="ChEBI" id="CHEBI:15377"/>
        <dbReference type="ChEBI" id="CHEBI:16897"/>
        <dbReference type="ChEBI" id="CHEBI:43474"/>
        <dbReference type="ChEBI" id="CHEBI:58394"/>
        <dbReference type="ChEBI" id="CHEBI:58702"/>
        <dbReference type="EC" id="2.5.1.54"/>
    </reaction>
</comment>
<dbReference type="NCBIfam" id="TIGR01358">
    <property type="entry name" value="DAHP_synth_II"/>
    <property type="match status" value="1"/>
</dbReference>
<feature type="binding site" evidence="3">
    <location>
        <position position="70"/>
    </location>
    <ligand>
        <name>Mn(2+)</name>
        <dbReference type="ChEBI" id="CHEBI:29035"/>
    </ligand>
</feature>
<comment type="similarity">
    <text evidence="1 4">Belongs to the class-II DAHP synthase family.</text>
</comment>
<dbReference type="PANTHER" id="PTHR21337">
    <property type="entry name" value="PHOSPHO-2-DEHYDRO-3-DEOXYHEPTONATE ALDOLASE 1, 2"/>
    <property type="match status" value="1"/>
</dbReference>
<comment type="cofactor">
    <cofactor evidence="3">
        <name>Mn(2+)</name>
        <dbReference type="ChEBI" id="CHEBI:29035"/>
    </cofactor>
    <cofactor evidence="3">
        <name>Co(2+)</name>
        <dbReference type="ChEBI" id="CHEBI:48828"/>
    </cofactor>
    <cofactor evidence="3">
        <name>Cd(2+)</name>
        <dbReference type="ChEBI" id="CHEBI:48775"/>
    </cofactor>
    <text evidence="3">Binds 1 divalent cation per subunit. The enzyme is active with manganese, cobalt or cadmium ions.</text>
</comment>
<dbReference type="InterPro" id="IPR013785">
    <property type="entry name" value="Aldolase_TIM"/>
</dbReference>
<feature type="binding site" evidence="3">
    <location>
        <position position="423"/>
    </location>
    <ligand>
        <name>Mn(2+)</name>
        <dbReference type="ChEBI" id="CHEBI:29035"/>
    </ligand>
</feature>
<feature type="binding site" evidence="3">
    <location>
        <position position="319"/>
    </location>
    <ligand>
        <name>phosphoenolpyruvate</name>
        <dbReference type="ChEBI" id="CHEBI:58702"/>
    </ligand>
</feature>
<comment type="caution">
    <text evidence="5">The sequence shown here is derived from an EMBL/GenBank/DDBJ whole genome shotgun (WGS) entry which is preliminary data.</text>
</comment>
<dbReference type="EMBL" id="JACIFH010000001">
    <property type="protein sequence ID" value="MBB4139394.1"/>
    <property type="molecule type" value="Genomic_DNA"/>
</dbReference>
<keyword evidence="3" id="KW-0464">Manganese</keyword>
<dbReference type="GO" id="GO:0009073">
    <property type="term" value="P:aromatic amino acid family biosynthetic process"/>
    <property type="evidence" value="ECO:0007669"/>
    <property type="project" value="UniProtKB-KW"/>
</dbReference>
<evidence type="ECO:0000256" key="3">
    <source>
        <dbReference type="PIRSR" id="PIRSR602480-1"/>
    </source>
</evidence>
<feature type="binding site" evidence="3">
    <location>
        <position position="393"/>
    </location>
    <ligand>
        <name>Mn(2+)</name>
        <dbReference type="ChEBI" id="CHEBI:29035"/>
    </ligand>
</feature>
<dbReference type="GO" id="GO:0003849">
    <property type="term" value="F:3-deoxy-7-phosphoheptulonate synthase activity"/>
    <property type="evidence" value="ECO:0007669"/>
    <property type="project" value="UniProtKB-EC"/>
</dbReference>
<dbReference type="InterPro" id="IPR002480">
    <property type="entry name" value="DAHP_synth_2"/>
</dbReference>
<dbReference type="AlphaFoldDB" id="A0AA40VLH7"/>
<evidence type="ECO:0000256" key="1">
    <source>
        <dbReference type="ARBA" id="ARBA00008911"/>
    </source>
</evidence>
<reference evidence="5 6" key="1">
    <citation type="submission" date="2020-08" db="EMBL/GenBank/DDBJ databases">
        <title>Sequencing the genomes of 1000 actinobacteria strains.</title>
        <authorList>
            <person name="Klenk H.-P."/>
        </authorList>
    </citation>
    <scope>NUCLEOTIDE SEQUENCE [LARGE SCALE GENOMIC DNA]</scope>
    <source>
        <strain evidence="5 6">DSM 19600</strain>
    </source>
</reference>
<dbReference type="Gene3D" id="3.20.20.70">
    <property type="entry name" value="Aldolase class I"/>
    <property type="match status" value="1"/>
</dbReference>
<name>A0AA40VLH7_9MICO</name>
<sequence length="445" mass="49199">MPSLHDDLDHWRALEIKQQPSWPDPDAVAAVSADIATLPPLVFAGEVDNLRDRLARAASGKAFLLQGGDCAETFAGATAEQIRNRIKTVLQMAVVLTYGASMPVVKMGRMAGQFAKPRSSDTETRGDVTLPAYRGDIVNGYDFTDLSRQADPQRLLKGYHTAASTINLIRAFTTGGFADLREVHSWNKGFAKNPANQQYERLANEIDRAIKFMEAAGADFDELKRVEFYTGHEGLLMDYERPMTRIDSRTMTPYNTSAHFLWIGERTRDLDGAHVDYFSKIRNPIGVKLGPTTSPETALALIDKLDPEREPGRLTFITRMGAGKIRDALPPLLQAVKDSGATPLWVTDPMHGNGITTPTGYKTRRFDDVVDEVRGFFEAHRAVGTFPGGIHVELTGDDVTECLGGSEQIDEATLATRYESLCDPRLNHMQSLELAFLVAEELEKL</sequence>
<feature type="binding site" evidence="3">
    <location>
        <begin position="265"/>
        <end position="266"/>
    </location>
    <ligand>
        <name>phosphoenolpyruvate</name>
        <dbReference type="ChEBI" id="CHEBI:58702"/>
    </ligand>
</feature>
<keyword evidence="2 4" id="KW-0808">Transferase</keyword>
<feature type="binding site" evidence="3">
    <location>
        <position position="109"/>
    </location>
    <ligand>
        <name>phosphoenolpyruvate</name>
        <dbReference type="ChEBI" id="CHEBI:58702"/>
    </ligand>
</feature>
<dbReference type="RefSeq" id="WP_183499067.1">
    <property type="nucleotide sequence ID" value="NZ_BAABCO010000001.1"/>
</dbReference>
<dbReference type="PANTHER" id="PTHR21337:SF0">
    <property type="entry name" value="PHOSPHO-2-DEHYDRO-3-DEOXYHEPTONATE ALDOLASE"/>
    <property type="match status" value="1"/>
</dbReference>
<gene>
    <name evidence="5" type="ORF">BKA10_001188</name>
</gene>
<dbReference type="Pfam" id="PF01474">
    <property type="entry name" value="DAHP_synth_2"/>
    <property type="match status" value="1"/>
</dbReference>
<accession>A0AA40VLH7</accession>
<dbReference type="EC" id="2.5.1.54" evidence="4"/>
<evidence type="ECO:0000313" key="6">
    <source>
        <dbReference type="Proteomes" id="UP000549113"/>
    </source>
</evidence>
<feature type="binding site" evidence="3">
    <location>
        <position position="288"/>
    </location>
    <ligand>
        <name>phosphoenolpyruvate</name>
        <dbReference type="ChEBI" id="CHEBI:58702"/>
    </ligand>
</feature>
<evidence type="ECO:0000256" key="4">
    <source>
        <dbReference type="RuleBase" id="RU363071"/>
    </source>
</evidence>